<feature type="signal peptide" evidence="1">
    <location>
        <begin position="1"/>
        <end position="22"/>
    </location>
</feature>
<gene>
    <name evidence="2" type="ORF">J2W69_002946</name>
</gene>
<evidence type="ECO:0000313" key="2">
    <source>
        <dbReference type="EMBL" id="MDR7121989.1"/>
    </source>
</evidence>
<feature type="chain" id="PRO_5046274244" evidence="1">
    <location>
        <begin position="23"/>
        <end position="240"/>
    </location>
</feature>
<organism evidence="2 3">
    <name type="scientific">Rheinheimera soli</name>
    <dbReference type="NCBI Taxonomy" id="443616"/>
    <lineage>
        <taxon>Bacteria</taxon>
        <taxon>Pseudomonadati</taxon>
        <taxon>Pseudomonadota</taxon>
        <taxon>Gammaproteobacteria</taxon>
        <taxon>Chromatiales</taxon>
        <taxon>Chromatiaceae</taxon>
        <taxon>Rheinheimera</taxon>
    </lineage>
</organism>
<sequence length="240" mass="27337">MKTALHSCVVIFSLAALWPAKADSDLLLPTRLIKNESASFYTKQDVCDHSKKTAPDKKAAMVIVKTHYCDKSSKVCLKTTALVADPANHFVHDNFSVYQSRFESQRREIVNSGESSIRDEWEKDDSGPEYYIVDVQSCKILFRDYAYSVYQQGMHEANSAGTHLNFEANYRAMRYLLLQDESVRSILGNKYEHLNETQIRAELARSEEIRQLHAQKSLSEVLDAVDAQDADNGLKYKESK</sequence>
<proteinExistence type="predicted"/>
<name>A0ABU1W203_9GAMM</name>
<evidence type="ECO:0000313" key="3">
    <source>
        <dbReference type="Proteomes" id="UP001257909"/>
    </source>
</evidence>
<accession>A0ABU1W203</accession>
<keyword evidence="1" id="KW-0732">Signal</keyword>
<protein>
    <submittedName>
        <fullName evidence="2">Uncharacterized protein</fullName>
    </submittedName>
</protein>
<reference evidence="2 3" key="1">
    <citation type="submission" date="2023-07" db="EMBL/GenBank/DDBJ databases">
        <title>Sorghum-associated microbial communities from plants grown in Nebraska, USA.</title>
        <authorList>
            <person name="Schachtman D."/>
        </authorList>
    </citation>
    <scope>NUCLEOTIDE SEQUENCE [LARGE SCALE GENOMIC DNA]</scope>
    <source>
        <strain evidence="2 3">4138</strain>
    </source>
</reference>
<keyword evidence="3" id="KW-1185">Reference proteome</keyword>
<dbReference type="EMBL" id="JAVDWR010000011">
    <property type="protein sequence ID" value="MDR7121989.1"/>
    <property type="molecule type" value="Genomic_DNA"/>
</dbReference>
<dbReference type="Proteomes" id="UP001257909">
    <property type="component" value="Unassembled WGS sequence"/>
</dbReference>
<dbReference type="RefSeq" id="WP_310279784.1">
    <property type="nucleotide sequence ID" value="NZ_JAVDWR010000011.1"/>
</dbReference>
<evidence type="ECO:0000256" key="1">
    <source>
        <dbReference type="SAM" id="SignalP"/>
    </source>
</evidence>
<comment type="caution">
    <text evidence="2">The sequence shown here is derived from an EMBL/GenBank/DDBJ whole genome shotgun (WGS) entry which is preliminary data.</text>
</comment>